<organism evidence="2 3">
    <name type="scientific">Rathayibacter festucae</name>
    <dbReference type="NCBI Taxonomy" id="110937"/>
    <lineage>
        <taxon>Bacteria</taxon>
        <taxon>Bacillati</taxon>
        <taxon>Actinomycetota</taxon>
        <taxon>Actinomycetes</taxon>
        <taxon>Micrococcales</taxon>
        <taxon>Microbacteriaceae</taxon>
        <taxon>Rathayibacter</taxon>
    </lineage>
</organism>
<feature type="transmembrane region" description="Helical" evidence="1">
    <location>
        <begin position="275"/>
        <end position="297"/>
    </location>
</feature>
<name>A0ABX6GXU5_9MICO</name>
<feature type="transmembrane region" description="Helical" evidence="1">
    <location>
        <begin position="158"/>
        <end position="185"/>
    </location>
</feature>
<proteinExistence type="predicted"/>
<keyword evidence="1" id="KW-0812">Transmembrane</keyword>
<reference evidence="3" key="1">
    <citation type="submission" date="2019-12" db="EMBL/GenBank/DDBJ databases">
        <title>Complete and draft genome sequences of new strains and members of some known species of the genus Rathayibacter isolated from plants.</title>
        <authorList>
            <person name="Tarlachkov S.V."/>
            <person name="Starodumova I.P."/>
            <person name="Dorofeeva L.V."/>
            <person name="Prisyazhnaya N.V."/>
            <person name="Leyn S."/>
            <person name="Zlamal J."/>
            <person name="Elan M."/>
            <person name="Osterman A.L."/>
            <person name="Nadler S."/>
            <person name="Subbotin S.A."/>
            <person name="Evtushenko L.I."/>
        </authorList>
    </citation>
    <scope>NUCLEOTIDE SEQUENCE [LARGE SCALE GENOMIC DNA]</scope>
    <source>
        <strain evidence="3">VKM Ac-2802</strain>
    </source>
</reference>
<feature type="transmembrane region" description="Helical" evidence="1">
    <location>
        <begin position="57"/>
        <end position="82"/>
    </location>
</feature>
<evidence type="ECO:0000313" key="2">
    <source>
        <dbReference type="EMBL" id="QHC62225.1"/>
    </source>
</evidence>
<dbReference type="RefSeq" id="WP_159422338.1">
    <property type="nucleotide sequence ID" value="NZ_CP047180.1"/>
</dbReference>
<feature type="transmembrane region" description="Helical" evidence="1">
    <location>
        <begin position="29"/>
        <end position="51"/>
    </location>
</feature>
<feature type="transmembrane region" description="Helical" evidence="1">
    <location>
        <begin position="191"/>
        <end position="208"/>
    </location>
</feature>
<accession>A0ABX6GXU5</accession>
<gene>
    <name evidence="2" type="ORF">GSU69_05695</name>
</gene>
<dbReference type="EMBL" id="CP047180">
    <property type="protein sequence ID" value="QHC62225.1"/>
    <property type="molecule type" value="Genomic_DNA"/>
</dbReference>
<keyword evidence="1" id="KW-1133">Transmembrane helix</keyword>
<protein>
    <submittedName>
        <fullName evidence="2">Uncharacterized protein</fullName>
    </submittedName>
</protein>
<sequence length="298" mass="30191">MERRARRLRQWDEGVAAARDGLSYEVSAGIVLCGVAGGGLAAALALASGGILESAPVALRTVTAFALALIAGTVLVATATALRRRTEAAGARFARGAWPVPADLGRDDLEETADLPSDVRLPEDALSPTDLVGILAPSRAARAEARSRAATRDLRARSLLFSALSLVGIVLALVGVLLMIAVIALRASEGAVVTAAVVVAAGAAAGIGSSQANGLPLAVLRASDAALARSRGLLVERWPGDLEEGPLSVRGGVAAIDRRRLTGLARRPAPSNASAGRVAPIVMLAVALLLVAGLPLLS</sequence>
<dbReference type="Proteomes" id="UP000464597">
    <property type="component" value="Chromosome"/>
</dbReference>
<keyword evidence="3" id="KW-1185">Reference proteome</keyword>
<keyword evidence="1" id="KW-0472">Membrane</keyword>
<evidence type="ECO:0000256" key="1">
    <source>
        <dbReference type="SAM" id="Phobius"/>
    </source>
</evidence>
<evidence type="ECO:0000313" key="3">
    <source>
        <dbReference type="Proteomes" id="UP000464597"/>
    </source>
</evidence>